<keyword evidence="1" id="KW-0663">Pyridoxal phosphate</keyword>
<evidence type="ECO:0000313" key="3">
    <source>
        <dbReference type="EMBL" id="KAK1354422.1"/>
    </source>
</evidence>
<dbReference type="AlphaFoldDB" id="A0AAD8LZV7"/>
<reference evidence="3" key="2">
    <citation type="submission" date="2023-05" db="EMBL/GenBank/DDBJ databases">
        <authorList>
            <person name="Schelkunov M.I."/>
        </authorList>
    </citation>
    <scope>NUCLEOTIDE SEQUENCE</scope>
    <source>
        <strain evidence="3">Hsosn_3</strain>
        <tissue evidence="3">Leaf</tissue>
    </source>
</reference>
<dbReference type="InterPro" id="IPR000192">
    <property type="entry name" value="Aminotrans_V_dom"/>
</dbReference>
<dbReference type="SUPFAM" id="SSF53383">
    <property type="entry name" value="PLP-dependent transferases"/>
    <property type="match status" value="1"/>
</dbReference>
<proteinExistence type="predicted"/>
<dbReference type="InterPro" id="IPR015421">
    <property type="entry name" value="PyrdxlP-dep_Trfase_major"/>
</dbReference>
<protein>
    <submittedName>
        <fullName evidence="3">L-cysteine desulfhydrase-like</fullName>
    </submittedName>
</protein>
<name>A0AAD8LZV7_9APIA</name>
<dbReference type="EMBL" id="JAUIZM010000011">
    <property type="protein sequence ID" value="KAK1354422.1"/>
    <property type="molecule type" value="Genomic_DNA"/>
</dbReference>
<organism evidence="3 4">
    <name type="scientific">Heracleum sosnowskyi</name>
    <dbReference type="NCBI Taxonomy" id="360622"/>
    <lineage>
        <taxon>Eukaryota</taxon>
        <taxon>Viridiplantae</taxon>
        <taxon>Streptophyta</taxon>
        <taxon>Embryophyta</taxon>
        <taxon>Tracheophyta</taxon>
        <taxon>Spermatophyta</taxon>
        <taxon>Magnoliopsida</taxon>
        <taxon>eudicotyledons</taxon>
        <taxon>Gunneridae</taxon>
        <taxon>Pentapetalae</taxon>
        <taxon>asterids</taxon>
        <taxon>campanulids</taxon>
        <taxon>Apiales</taxon>
        <taxon>Apiaceae</taxon>
        <taxon>Apioideae</taxon>
        <taxon>apioid superclade</taxon>
        <taxon>Tordylieae</taxon>
        <taxon>Tordyliinae</taxon>
        <taxon>Heracleum</taxon>
    </lineage>
</organism>
<dbReference type="Proteomes" id="UP001237642">
    <property type="component" value="Unassembled WGS sequence"/>
</dbReference>
<gene>
    <name evidence="3" type="ORF">POM88_047678</name>
</gene>
<evidence type="ECO:0000256" key="1">
    <source>
        <dbReference type="ARBA" id="ARBA00022898"/>
    </source>
</evidence>
<sequence length="455" mass="51192">MADENIADTIITNGVSNHTNHLSKKQKLQSFISSFEIRSEFNHHDPKIARINNGSFGSCPGSIIKAQQRYQLEFLKQPDRFFYTELQSRVLKSRVSIKELINAEDVSEVSIVDNVTTAVAIVLRHVSWEFCEGRFERGDVVVILECAFEAVKKSIEAYVSRAGGEVVVVELKFPVLSEEEIVERFRVGIRKGKEGGRRIRLAIIDHITSMPCVVVPVKEMVRVCREEGVENVFVDAAHAIGSVKVDVRDIGADFYVSNLHKWLFCPPSVAFFYCRKSRVSEGLHHPVVSSEYGNGLAIESSWIGTRDYSSQLVVPEVLEFVSRFEGGIDGIRKRNHDAVVEMAEMLVKAWGTNLGCPLDMCPSMAMIGLPSCLGILSNDHAQKLRDHLRKEFGVEVPLYYHGLKDGEVGVRDGNGIITTYARISHQVYNTVDDYLKFRDAVNQLVEKKFTCEMLF</sequence>
<evidence type="ECO:0000259" key="2">
    <source>
        <dbReference type="Pfam" id="PF00266"/>
    </source>
</evidence>
<evidence type="ECO:0000313" key="4">
    <source>
        <dbReference type="Proteomes" id="UP001237642"/>
    </source>
</evidence>
<reference evidence="3" key="1">
    <citation type="submission" date="2023-02" db="EMBL/GenBank/DDBJ databases">
        <title>Genome of toxic invasive species Heracleum sosnowskyi carries increased number of genes despite the absence of recent whole-genome duplications.</title>
        <authorList>
            <person name="Schelkunov M."/>
            <person name="Shtratnikova V."/>
            <person name="Makarenko M."/>
            <person name="Klepikova A."/>
            <person name="Omelchenko D."/>
            <person name="Novikova G."/>
            <person name="Obukhova E."/>
            <person name="Bogdanov V."/>
            <person name="Penin A."/>
            <person name="Logacheva M."/>
        </authorList>
    </citation>
    <scope>NUCLEOTIDE SEQUENCE</scope>
    <source>
        <strain evidence="3">Hsosn_3</strain>
        <tissue evidence="3">Leaf</tissue>
    </source>
</reference>
<dbReference type="PANTHER" id="PTHR43092">
    <property type="entry name" value="L-CYSTEINE DESULFHYDRASE"/>
    <property type="match status" value="1"/>
</dbReference>
<dbReference type="Gene3D" id="3.40.640.10">
    <property type="entry name" value="Type I PLP-dependent aspartate aminotransferase-like (Major domain)"/>
    <property type="match status" value="1"/>
</dbReference>
<keyword evidence="4" id="KW-1185">Reference proteome</keyword>
<comment type="caution">
    <text evidence="3">The sequence shown here is derived from an EMBL/GenBank/DDBJ whole genome shotgun (WGS) entry which is preliminary data.</text>
</comment>
<dbReference type="Pfam" id="PF00266">
    <property type="entry name" value="Aminotran_5"/>
    <property type="match status" value="1"/>
</dbReference>
<feature type="domain" description="Aminotransferase class V" evidence="2">
    <location>
        <begin position="85"/>
        <end position="287"/>
    </location>
</feature>
<dbReference type="PANTHER" id="PTHR43092:SF9">
    <property type="entry name" value="L-CYSTEINE DESULFHYDRASE-LIKE"/>
    <property type="match status" value="1"/>
</dbReference>
<dbReference type="InterPro" id="IPR015424">
    <property type="entry name" value="PyrdxlP-dep_Trfase"/>
</dbReference>
<accession>A0AAD8LZV7</accession>